<reference evidence="2 3" key="1">
    <citation type="journal article" date="2011" name="Int. J. Syst. Evol. Microbiol.">
        <title>Description of Undibacterium oligocarboniphilum sp. nov., isolated from purified water, and Undibacterium pigrum strain CCUG 49012 as the type strain of Undibacterium parvum sp. nov., and emended descriptions of the genus Undibacterium and the species Undibacterium pigrum.</title>
        <authorList>
            <person name="Eder W."/>
            <person name="Wanner G."/>
            <person name="Ludwig W."/>
            <person name="Busse H.J."/>
            <person name="Ziemke-Kageler F."/>
            <person name="Lang E."/>
        </authorList>
    </citation>
    <scope>NUCLEOTIDE SEQUENCE [LARGE SCALE GENOMIC DNA]</scope>
    <source>
        <strain evidence="2 3">DSM 23061</strain>
    </source>
</reference>
<dbReference type="AlphaFoldDB" id="A0A3S9HM86"/>
<dbReference type="PIRSF" id="PIRSF036382">
    <property type="entry name" value="RR_antiterm"/>
    <property type="match status" value="1"/>
</dbReference>
<protein>
    <submittedName>
        <fullName evidence="2">ANTAR domain-containing protein</fullName>
    </submittedName>
</protein>
<dbReference type="SUPFAM" id="SSF52172">
    <property type="entry name" value="CheY-like"/>
    <property type="match status" value="1"/>
</dbReference>
<dbReference type="KEGG" id="upv:EJN92_14980"/>
<organism evidence="2 3">
    <name type="scientific">Undibacterium parvum</name>
    <dbReference type="NCBI Taxonomy" id="401471"/>
    <lineage>
        <taxon>Bacteria</taxon>
        <taxon>Pseudomonadati</taxon>
        <taxon>Pseudomonadota</taxon>
        <taxon>Betaproteobacteria</taxon>
        <taxon>Burkholderiales</taxon>
        <taxon>Oxalobacteraceae</taxon>
        <taxon>Undibacterium</taxon>
    </lineage>
</organism>
<dbReference type="PROSITE" id="PS50921">
    <property type="entry name" value="ANTAR"/>
    <property type="match status" value="1"/>
</dbReference>
<dbReference type="Proteomes" id="UP000275663">
    <property type="component" value="Chromosome"/>
</dbReference>
<evidence type="ECO:0000313" key="2">
    <source>
        <dbReference type="EMBL" id="AZP13185.1"/>
    </source>
</evidence>
<evidence type="ECO:0000313" key="3">
    <source>
        <dbReference type="Proteomes" id="UP000275663"/>
    </source>
</evidence>
<dbReference type="InterPro" id="IPR008327">
    <property type="entry name" value="Sig_transdc_resp-reg_antiterm"/>
</dbReference>
<proteinExistence type="predicted"/>
<dbReference type="SMART" id="SM01012">
    <property type="entry name" value="ANTAR"/>
    <property type="match status" value="1"/>
</dbReference>
<name>A0A3S9HM86_9BURK</name>
<gene>
    <name evidence="2" type="ORF">EJN92_14980</name>
</gene>
<accession>A0A3S9HM86</accession>
<dbReference type="EMBL" id="CP034464">
    <property type="protein sequence ID" value="AZP13185.1"/>
    <property type="molecule type" value="Genomic_DNA"/>
</dbReference>
<dbReference type="OrthoDB" id="9782798at2"/>
<dbReference type="Gene3D" id="3.40.50.2300">
    <property type="match status" value="1"/>
</dbReference>
<dbReference type="Pfam" id="PF03861">
    <property type="entry name" value="ANTAR"/>
    <property type="match status" value="1"/>
</dbReference>
<feature type="domain" description="ANTAR" evidence="1">
    <location>
        <begin position="141"/>
        <end position="202"/>
    </location>
</feature>
<evidence type="ECO:0000259" key="1">
    <source>
        <dbReference type="PROSITE" id="PS50921"/>
    </source>
</evidence>
<dbReference type="InterPro" id="IPR005561">
    <property type="entry name" value="ANTAR"/>
</dbReference>
<dbReference type="InterPro" id="IPR011006">
    <property type="entry name" value="CheY-like_superfamily"/>
</dbReference>
<dbReference type="InterPro" id="IPR036388">
    <property type="entry name" value="WH-like_DNA-bd_sf"/>
</dbReference>
<sequence length="210" mass="23300">MKAASLRIVVVNTVIPVENEQESHVQAQLARSRALRIGLLQAGYNIIAVLPGDLYMTERIAQLQPDMIIIDAESDARDVLEHMVLATRDAPRPIVLFTEDSDQSNMAAAMEAGVSAYVVAGLQTERIKPVLDVAMARFNADQKLRSELSDTKAKLAERKTIERAKGLLMERHQLSENDAYQRLRKQAMEKNLKLADLAQRVLDVADLLGA</sequence>
<dbReference type="Gene3D" id="1.10.10.10">
    <property type="entry name" value="Winged helix-like DNA-binding domain superfamily/Winged helix DNA-binding domain"/>
    <property type="match status" value="1"/>
</dbReference>
<dbReference type="RefSeq" id="WP_126128561.1">
    <property type="nucleotide sequence ID" value="NZ_CP034464.1"/>
</dbReference>
<keyword evidence="3" id="KW-1185">Reference proteome</keyword>
<dbReference type="GO" id="GO:0003723">
    <property type="term" value="F:RNA binding"/>
    <property type="evidence" value="ECO:0007669"/>
    <property type="project" value="InterPro"/>
</dbReference>